<dbReference type="InterPro" id="IPR001466">
    <property type="entry name" value="Beta-lactam-related"/>
</dbReference>
<protein>
    <recommendedName>
        <fullName evidence="2">Beta-lactamase-related domain-containing protein</fullName>
    </recommendedName>
</protein>
<evidence type="ECO:0000256" key="1">
    <source>
        <dbReference type="SAM" id="SignalP"/>
    </source>
</evidence>
<name>A0ABQ1HHL6_9GAMM</name>
<gene>
    <name evidence="3" type="ORF">GCM10011521_13450</name>
</gene>
<dbReference type="Pfam" id="PF00144">
    <property type="entry name" value="Beta-lactamase"/>
    <property type="match status" value="2"/>
</dbReference>
<reference evidence="4" key="1">
    <citation type="journal article" date="2019" name="Int. J. Syst. Evol. Microbiol.">
        <title>The Global Catalogue of Microorganisms (GCM) 10K type strain sequencing project: providing services to taxonomists for standard genome sequencing and annotation.</title>
        <authorList>
            <consortium name="The Broad Institute Genomics Platform"/>
            <consortium name="The Broad Institute Genome Sequencing Center for Infectious Disease"/>
            <person name="Wu L."/>
            <person name="Ma J."/>
        </authorList>
    </citation>
    <scope>NUCLEOTIDE SEQUENCE [LARGE SCALE GENOMIC DNA]</scope>
    <source>
        <strain evidence="4">CGMCC 1.15905</strain>
    </source>
</reference>
<keyword evidence="4" id="KW-1185">Reference proteome</keyword>
<dbReference type="PANTHER" id="PTHR46825:SF9">
    <property type="entry name" value="BETA-LACTAMASE-RELATED DOMAIN-CONTAINING PROTEIN"/>
    <property type="match status" value="1"/>
</dbReference>
<feature type="domain" description="Beta-lactamase-related" evidence="2">
    <location>
        <begin position="491"/>
        <end position="792"/>
    </location>
</feature>
<dbReference type="Proteomes" id="UP000623419">
    <property type="component" value="Unassembled WGS sequence"/>
</dbReference>
<sequence length="809" mass="88284">MRSFLATATALALALALALASNAPAVAPAAIETIERGLLPGQYLEGQLQTRSIAEAMLEDNIPGLSMVFIDKGEIAWQRSYGYADLASLSPVTPETVFTGASLSKPLAAVTALQLVEKGKIGLDDDVNRHLVSWKVPDSAFVATRPVTLRQLIGHRAGIANYVSGSYDLGQDVPTVTELLEGSPPSKDPKTASFAVPGQEYRYSNPGYLVVQQLIEDVAGTSFEVAARSAIFEPVAMDDSSFLQPMPDRLGVRRATGYSEDLDPYPYQLFPFKAAGGVWSTPTDLARFAMTLIDDHHGGGVLLSRETTRQVFARDKIKLGFTKHFVEGSDDIVFDHWGSNVGFTSYLVGSLEKRQVLVVMTNSDKGFDLMAAIARTVARQYGWKPIEPKVLVRHELDPKALPDFGGEFGGGPGENERFVFLAEGERLYLASKADEERAPLVAVGEQTFIDPARNTTYEFLRNRAGEVAWLRVTLDSGYNSDYPKRPTTSDFIGKSMQQAGVEGLAVAVIRDGKIVLDEGFGVTNARTGGKVDARTLFEAASLSKPVFAYFALSLARQGVVDLDQPVHAYWDHPELADDPGHERITARMLLTHTSGLPNWRSESGGRLALSFAPGTAFQYSGEGYEYLRGVIQKQLGLDDDALQALLDEQVTRAVGAGFMMYTWDDAIPTRKAYGHRDGKPTDNHRHDHNFGASYSLNTTAGDYARFVAALLRPESPDKQEIADELLALQTTLPTKAGEPHRTLGFAVKDTGGRLMYYHSGNNGDFRSYVHFYRDTGDGVVLLSNSDKLIASGLARQIVEHLGQPWPHSP</sequence>
<dbReference type="SUPFAM" id="SSF56601">
    <property type="entry name" value="beta-lactamase/transpeptidase-like"/>
    <property type="match status" value="2"/>
</dbReference>
<dbReference type="PANTHER" id="PTHR46825">
    <property type="entry name" value="D-ALANYL-D-ALANINE-CARBOXYPEPTIDASE/ENDOPEPTIDASE AMPH"/>
    <property type="match status" value="1"/>
</dbReference>
<dbReference type="InterPro" id="IPR012338">
    <property type="entry name" value="Beta-lactam/transpept-like"/>
</dbReference>
<dbReference type="EMBL" id="BMKC01000001">
    <property type="protein sequence ID" value="GGA76524.1"/>
    <property type="molecule type" value="Genomic_DNA"/>
</dbReference>
<organism evidence="3 4">
    <name type="scientific">Arenimonas soli</name>
    <dbReference type="NCBI Taxonomy" id="2269504"/>
    <lineage>
        <taxon>Bacteria</taxon>
        <taxon>Pseudomonadati</taxon>
        <taxon>Pseudomonadota</taxon>
        <taxon>Gammaproteobacteria</taxon>
        <taxon>Lysobacterales</taxon>
        <taxon>Lysobacteraceae</taxon>
        <taxon>Arenimonas</taxon>
    </lineage>
</organism>
<feature type="chain" id="PRO_5045786390" description="Beta-lactamase-related domain-containing protein" evidence="1">
    <location>
        <begin position="26"/>
        <end position="809"/>
    </location>
</feature>
<comment type="caution">
    <text evidence="3">The sequence shown here is derived from an EMBL/GenBank/DDBJ whole genome shotgun (WGS) entry which is preliminary data.</text>
</comment>
<accession>A0ABQ1HHL6</accession>
<dbReference type="InterPro" id="IPR050491">
    <property type="entry name" value="AmpC-like"/>
</dbReference>
<proteinExistence type="predicted"/>
<dbReference type="RefSeq" id="WP_188662444.1">
    <property type="nucleotide sequence ID" value="NZ_BMKC01000001.1"/>
</dbReference>
<evidence type="ECO:0000259" key="2">
    <source>
        <dbReference type="Pfam" id="PF00144"/>
    </source>
</evidence>
<evidence type="ECO:0000313" key="4">
    <source>
        <dbReference type="Proteomes" id="UP000623419"/>
    </source>
</evidence>
<evidence type="ECO:0000313" key="3">
    <source>
        <dbReference type="EMBL" id="GGA76524.1"/>
    </source>
</evidence>
<feature type="domain" description="Beta-lactamase-related" evidence="2">
    <location>
        <begin position="53"/>
        <end position="372"/>
    </location>
</feature>
<feature type="signal peptide" evidence="1">
    <location>
        <begin position="1"/>
        <end position="25"/>
    </location>
</feature>
<keyword evidence="1" id="KW-0732">Signal</keyword>
<dbReference type="Gene3D" id="3.40.710.10">
    <property type="entry name" value="DD-peptidase/beta-lactamase superfamily"/>
    <property type="match status" value="2"/>
</dbReference>